<comment type="similarity">
    <text evidence="1">Belongs to the GST superfamily. Zeta family.</text>
</comment>
<dbReference type="SFLD" id="SFLDS00019">
    <property type="entry name" value="Glutathione_Transferase_(cytos"/>
    <property type="match status" value="1"/>
</dbReference>
<dbReference type="PROSITE" id="PS50405">
    <property type="entry name" value="GST_CTER"/>
    <property type="match status" value="1"/>
</dbReference>
<dbReference type="GeneID" id="54476239"/>
<dbReference type="SUPFAM" id="SSF52833">
    <property type="entry name" value="Thioredoxin-like"/>
    <property type="match status" value="1"/>
</dbReference>
<dbReference type="PROSITE" id="PS50404">
    <property type="entry name" value="GST_NTER"/>
    <property type="match status" value="1"/>
</dbReference>
<keyword evidence="4" id="KW-0413">Isomerase</keyword>
<dbReference type="InterPro" id="IPR004046">
    <property type="entry name" value="GST_C"/>
</dbReference>
<dbReference type="InterPro" id="IPR005955">
    <property type="entry name" value="GST_Zeta"/>
</dbReference>
<dbReference type="PANTHER" id="PTHR42673:SF4">
    <property type="entry name" value="MALEYLACETOACETATE ISOMERASE"/>
    <property type="match status" value="1"/>
</dbReference>
<evidence type="ECO:0000259" key="3">
    <source>
        <dbReference type="PROSITE" id="PS50405"/>
    </source>
</evidence>
<dbReference type="Pfam" id="PF14497">
    <property type="entry name" value="GST_C_3"/>
    <property type="match status" value="1"/>
</dbReference>
<accession>A0A6A6PYW0</accession>
<protein>
    <submittedName>
        <fullName evidence="4">Maleylacetoacetate isomerase maia</fullName>
    </submittedName>
</protein>
<dbReference type="Gene3D" id="3.40.30.10">
    <property type="entry name" value="Glutaredoxin"/>
    <property type="match status" value="1"/>
</dbReference>
<sequence length="235" mass="26473">MSNHTTSTQNAGGPEFLLHTYYRSSCSGRLRIALEFKQLSVELAYIHLFKGEQHSEEHKTLNPSGSVPVLTHLVGENPSFPITQSVAALEYLEEIYPTQHPLLPPSTQPLERAKVRTLVNIITNDVQPITNRRITTAVKELGVDPVQWSKQYMTRGLEAYERIAEKTAGRYSVGDSVTMADVCLIPAVWTADKHEVELKKLPTVMRVYRALSELEAVKRAHWSVQKDAPADLEWL</sequence>
<dbReference type="AlphaFoldDB" id="A0A6A6PYW0"/>
<reference evidence="4" key="1">
    <citation type="journal article" date="2020" name="Stud. Mycol.">
        <title>101 Dothideomycetes genomes: a test case for predicting lifestyles and emergence of pathogens.</title>
        <authorList>
            <person name="Haridas S."/>
            <person name="Albert R."/>
            <person name="Binder M."/>
            <person name="Bloem J."/>
            <person name="Labutti K."/>
            <person name="Salamov A."/>
            <person name="Andreopoulos B."/>
            <person name="Baker S."/>
            <person name="Barry K."/>
            <person name="Bills G."/>
            <person name="Bluhm B."/>
            <person name="Cannon C."/>
            <person name="Castanera R."/>
            <person name="Culley D."/>
            <person name="Daum C."/>
            <person name="Ezra D."/>
            <person name="Gonzalez J."/>
            <person name="Henrissat B."/>
            <person name="Kuo A."/>
            <person name="Liang C."/>
            <person name="Lipzen A."/>
            <person name="Lutzoni F."/>
            <person name="Magnuson J."/>
            <person name="Mondo S."/>
            <person name="Nolan M."/>
            <person name="Ohm R."/>
            <person name="Pangilinan J."/>
            <person name="Park H.-J."/>
            <person name="Ramirez L."/>
            <person name="Alfaro M."/>
            <person name="Sun H."/>
            <person name="Tritt A."/>
            <person name="Yoshinaga Y."/>
            <person name="Zwiers L.-H."/>
            <person name="Turgeon B."/>
            <person name="Goodwin S."/>
            <person name="Spatafora J."/>
            <person name="Crous P."/>
            <person name="Grigoriev I."/>
        </authorList>
    </citation>
    <scope>NUCLEOTIDE SEQUENCE</scope>
    <source>
        <strain evidence="4">CBS 113389</strain>
    </source>
</reference>
<name>A0A6A6PYW0_9PEZI</name>
<evidence type="ECO:0000256" key="1">
    <source>
        <dbReference type="ARBA" id="ARBA00010007"/>
    </source>
</evidence>
<dbReference type="Pfam" id="PF13409">
    <property type="entry name" value="GST_N_2"/>
    <property type="match status" value="1"/>
</dbReference>
<evidence type="ECO:0000313" key="5">
    <source>
        <dbReference type="Proteomes" id="UP000799767"/>
    </source>
</evidence>
<dbReference type="InterPro" id="IPR040079">
    <property type="entry name" value="Glutathione_S-Trfase"/>
</dbReference>
<dbReference type="RefSeq" id="XP_033591764.1">
    <property type="nucleotide sequence ID" value="XM_033735237.1"/>
</dbReference>
<dbReference type="InterPro" id="IPR010987">
    <property type="entry name" value="Glutathione-S-Trfase_C-like"/>
</dbReference>
<dbReference type="Gene3D" id="1.20.1050.10">
    <property type="match status" value="1"/>
</dbReference>
<dbReference type="OrthoDB" id="202840at2759"/>
<dbReference type="Proteomes" id="UP000799767">
    <property type="component" value="Unassembled WGS sequence"/>
</dbReference>
<evidence type="ECO:0000313" key="4">
    <source>
        <dbReference type="EMBL" id="KAF2485195.1"/>
    </source>
</evidence>
<organism evidence="4 5">
    <name type="scientific">Neohortaea acidophila</name>
    <dbReference type="NCBI Taxonomy" id="245834"/>
    <lineage>
        <taxon>Eukaryota</taxon>
        <taxon>Fungi</taxon>
        <taxon>Dikarya</taxon>
        <taxon>Ascomycota</taxon>
        <taxon>Pezizomycotina</taxon>
        <taxon>Dothideomycetes</taxon>
        <taxon>Dothideomycetidae</taxon>
        <taxon>Mycosphaerellales</taxon>
        <taxon>Teratosphaeriaceae</taxon>
        <taxon>Neohortaea</taxon>
    </lineage>
</organism>
<feature type="domain" description="GST C-terminal" evidence="3">
    <location>
        <begin position="108"/>
        <end position="230"/>
    </location>
</feature>
<gene>
    <name evidence="4" type="ORF">BDY17DRAFT_308640</name>
</gene>
<dbReference type="GO" id="GO:0016034">
    <property type="term" value="F:maleylacetoacetate isomerase activity"/>
    <property type="evidence" value="ECO:0007669"/>
    <property type="project" value="TreeGrafter"/>
</dbReference>
<evidence type="ECO:0000259" key="2">
    <source>
        <dbReference type="PROSITE" id="PS50404"/>
    </source>
</evidence>
<dbReference type="GO" id="GO:0006559">
    <property type="term" value="P:L-phenylalanine catabolic process"/>
    <property type="evidence" value="ECO:0007669"/>
    <property type="project" value="TreeGrafter"/>
</dbReference>
<dbReference type="InterPro" id="IPR036249">
    <property type="entry name" value="Thioredoxin-like_sf"/>
</dbReference>
<dbReference type="EMBL" id="MU001633">
    <property type="protein sequence ID" value="KAF2485195.1"/>
    <property type="molecule type" value="Genomic_DNA"/>
</dbReference>
<keyword evidence="5" id="KW-1185">Reference proteome</keyword>
<dbReference type="SUPFAM" id="SSF47616">
    <property type="entry name" value="GST C-terminal domain-like"/>
    <property type="match status" value="1"/>
</dbReference>
<dbReference type="NCBIfam" id="TIGR01262">
    <property type="entry name" value="maiA"/>
    <property type="match status" value="1"/>
</dbReference>
<feature type="domain" description="GST N-terminal" evidence="2">
    <location>
        <begin position="14"/>
        <end position="100"/>
    </location>
</feature>
<dbReference type="InterPro" id="IPR004045">
    <property type="entry name" value="Glutathione_S-Trfase_N"/>
</dbReference>
<dbReference type="GO" id="GO:0006749">
    <property type="term" value="P:glutathione metabolic process"/>
    <property type="evidence" value="ECO:0007669"/>
    <property type="project" value="TreeGrafter"/>
</dbReference>
<proteinExistence type="inferred from homology"/>
<dbReference type="GO" id="GO:0005739">
    <property type="term" value="C:mitochondrion"/>
    <property type="evidence" value="ECO:0007669"/>
    <property type="project" value="TreeGrafter"/>
</dbReference>
<dbReference type="FunFam" id="1.20.1050.10:FF:000010">
    <property type="entry name" value="Maleylacetoacetate isomerase isoform 1"/>
    <property type="match status" value="1"/>
</dbReference>
<dbReference type="PANTHER" id="PTHR42673">
    <property type="entry name" value="MALEYLACETOACETATE ISOMERASE"/>
    <property type="match status" value="1"/>
</dbReference>
<dbReference type="InterPro" id="IPR036282">
    <property type="entry name" value="Glutathione-S-Trfase_C_sf"/>
</dbReference>
<dbReference type="SFLD" id="SFLDG00358">
    <property type="entry name" value="Main_(cytGST)"/>
    <property type="match status" value="1"/>
</dbReference>
<dbReference type="GO" id="GO:0004364">
    <property type="term" value="F:glutathione transferase activity"/>
    <property type="evidence" value="ECO:0007669"/>
    <property type="project" value="TreeGrafter"/>
</dbReference>